<dbReference type="GO" id="GO:0004867">
    <property type="term" value="F:serine-type endopeptidase inhibitor activity"/>
    <property type="evidence" value="ECO:0007669"/>
    <property type="project" value="InterPro"/>
</dbReference>
<dbReference type="InParanoid" id="A0A7M7NHL6"/>
<dbReference type="InterPro" id="IPR004094">
    <property type="entry name" value="Antistasin-like"/>
</dbReference>
<dbReference type="SUPFAM" id="SSF57262">
    <property type="entry name" value="Leech antihemostatic proteins"/>
    <property type="match status" value="1"/>
</dbReference>
<dbReference type="Proteomes" id="UP000007110">
    <property type="component" value="Unassembled WGS sequence"/>
</dbReference>
<feature type="domain" description="Antistasin-like" evidence="1">
    <location>
        <begin position="77"/>
        <end position="103"/>
    </location>
</feature>
<dbReference type="RefSeq" id="XP_030835898.1">
    <property type="nucleotide sequence ID" value="XM_030980038.1"/>
</dbReference>
<reference evidence="3" key="1">
    <citation type="submission" date="2015-02" db="EMBL/GenBank/DDBJ databases">
        <title>Genome sequencing for Strongylocentrotus purpuratus.</title>
        <authorList>
            <person name="Murali S."/>
            <person name="Liu Y."/>
            <person name="Vee V."/>
            <person name="English A."/>
            <person name="Wang M."/>
            <person name="Skinner E."/>
            <person name="Han Y."/>
            <person name="Muzny D.M."/>
            <person name="Worley K.C."/>
            <person name="Gibbs R.A."/>
        </authorList>
    </citation>
    <scope>NUCLEOTIDE SEQUENCE</scope>
</reference>
<feature type="domain" description="Antistasin-like" evidence="1">
    <location>
        <begin position="9"/>
        <end position="39"/>
    </location>
</feature>
<proteinExistence type="predicted"/>
<dbReference type="InterPro" id="IPR011061">
    <property type="entry name" value="Hirudin/antistatin"/>
</dbReference>
<keyword evidence="3" id="KW-1185">Reference proteome</keyword>
<accession>A0A7M7NHL6</accession>
<protein>
    <recommendedName>
        <fullName evidence="1">Antistasin-like domain-containing protein</fullName>
    </recommendedName>
</protein>
<organism evidence="2 3">
    <name type="scientific">Strongylocentrotus purpuratus</name>
    <name type="common">Purple sea urchin</name>
    <dbReference type="NCBI Taxonomy" id="7668"/>
    <lineage>
        <taxon>Eukaryota</taxon>
        <taxon>Metazoa</taxon>
        <taxon>Echinodermata</taxon>
        <taxon>Eleutherozoa</taxon>
        <taxon>Echinozoa</taxon>
        <taxon>Echinoidea</taxon>
        <taxon>Euechinoidea</taxon>
        <taxon>Echinacea</taxon>
        <taxon>Camarodonta</taxon>
        <taxon>Echinidea</taxon>
        <taxon>Strongylocentrotidae</taxon>
        <taxon>Strongylocentrotus</taxon>
    </lineage>
</organism>
<dbReference type="EnsemblMetazoa" id="XM_030980038">
    <property type="protein sequence ID" value="XP_030835898"/>
    <property type="gene ID" value="LOC105442371"/>
</dbReference>
<dbReference type="Pfam" id="PF02822">
    <property type="entry name" value="Antistasin"/>
    <property type="match status" value="2"/>
</dbReference>
<dbReference type="GeneID" id="105442371"/>
<reference evidence="2" key="2">
    <citation type="submission" date="2021-01" db="UniProtKB">
        <authorList>
            <consortium name="EnsemblMetazoa"/>
        </authorList>
    </citation>
    <scope>IDENTIFICATION</scope>
</reference>
<dbReference type="AlphaFoldDB" id="A0A7M7NHL6"/>
<evidence type="ECO:0000313" key="3">
    <source>
        <dbReference type="Proteomes" id="UP000007110"/>
    </source>
</evidence>
<sequence>MCKSTLSLCPAVTLEDCPLLMVCERGLATDASDCEVCRCKADMHPFLPPKDTLFESSSSEHHASYPSVKLVAEITNCPPVRCDIDCRETNFATNALGCPTCECAQTG</sequence>
<evidence type="ECO:0000259" key="1">
    <source>
        <dbReference type="Pfam" id="PF02822"/>
    </source>
</evidence>
<dbReference type="Gene3D" id="2.10.22.10">
    <property type="entry name" value="Antistasin, domain 1"/>
    <property type="match status" value="2"/>
</dbReference>
<name>A0A7M7NHL6_STRPU</name>
<dbReference type="KEGG" id="spu:105442371"/>
<evidence type="ECO:0000313" key="2">
    <source>
        <dbReference type="EnsemblMetazoa" id="XP_030835898"/>
    </source>
</evidence>